<feature type="chain" id="PRO_5016686185" evidence="2">
    <location>
        <begin position="24"/>
        <end position="329"/>
    </location>
</feature>
<dbReference type="InterPro" id="IPR011990">
    <property type="entry name" value="TPR-like_helical_dom_sf"/>
</dbReference>
<protein>
    <submittedName>
        <fullName evidence="3">Uncharacterized protein</fullName>
    </submittedName>
</protein>
<evidence type="ECO:0000256" key="1">
    <source>
        <dbReference type="SAM" id="MobiDB-lite"/>
    </source>
</evidence>
<keyword evidence="4" id="KW-1185">Reference proteome</keyword>
<name>A0A369C7Q3_9GAMM</name>
<proteinExistence type="predicted"/>
<evidence type="ECO:0000313" key="4">
    <source>
        <dbReference type="Proteomes" id="UP000252707"/>
    </source>
</evidence>
<dbReference type="Gene3D" id="1.25.40.10">
    <property type="entry name" value="Tetratricopeptide repeat domain"/>
    <property type="match status" value="1"/>
</dbReference>
<feature type="compositionally biased region" description="Low complexity" evidence="1">
    <location>
        <begin position="306"/>
        <end position="329"/>
    </location>
</feature>
<gene>
    <name evidence="3" type="ORF">DFQ59_10615</name>
</gene>
<dbReference type="EMBL" id="QPJY01000006">
    <property type="protein sequence ID" value="RCX29783.1"/>
    <property type="molecule type" value="Genomic_DNA"/>
</dbReference>
<feature type="signal peptide" evidence="2">
    <location>
        <begin position="1"/>
        <end position="23"/>
    </location>
</feature>
<evidence type="ECO:0000313" key="3">
    <source>
        <dbReference type="EMBL" id="RCX29783.1"/>
    </source>
</evidence>
<reference evidence="3 4" key="1">
    <citation type="submission" date="2018-07" db="EMBL/GenBank/DDBJ databases">
        <title>Genomic Encyclopedia of Type Strains, Phase IV (KMG-IV): sequencing the most valuable type-strain genomes for metagenomic binning, comparative biology and taxonomic classification.</title>
        <authorList>
            <person name="Goeker M."/>
        </authorList>
    </citation>
    <scope>NUCLEOTIDE SEQUENCE [LARGE SCALE GENOMIC DNA]</scope>
    <source>
        <strain evidence="3 4">DSM 26407</strain>
    </source>
</reference>
<dbReference type="Proteomes" id="UP000252707">
    <property type="component" value="Unassembled WGS sequence"/>
</dbReference>
<sequence length="329" mass="34359">MTMKRRLLSAALVLLLLSSPGCALRNGATAGNEAKPVASGKAQATEEDKELHIRLVQEMLDKKLYHAALAHLQAMENQGKLTLDARYLRAEALRRIGRLTESRALYRGLLDSSMAGLAHHGLGLIAAENNDDLEAAVLHFRTATELRPVDSRIRNDLGYALLLRGAFDEAEFQLNTAMELGGDDKRTQRNLLLLLMARGDMAAAERFAAQAAIDPAETARLRGRAQQLLAHLQRQSESTPPAPPQAATSIRAPEGTQPPPAGTEPAGQLVAPAGEAGIAPGTAAYATDPGNAAAGPENDTASSGDSGPAVAEPASPPAAASPASNSQGG</sequence>
<accession>A0A369C7Q3</accession>
<evidence type="ECO:0000256" key="2">
    <source>
        <dbReference type="SAM" id="SignalP"/>
    </source>
</evidence>
<keyword evidence="2" id="KW-0732">Signal</keyword>
<dbReference type="SUPFAM" id="SSF48452">
    <property type="entry name" value="TPR-like"/>
    <property type="match status" value="1"/>
</dbReference>
<organism evidence="3 4">
    <name type="scientific">Thioalbus denitrificans</name>
    <dbReference type="NCBI Taxonomy" id="547122"/>
    <lineage>
        <taxon>Bacteria</taxon>
        <taxon>Pseudomonadati</taxon>
        <taxon>Pseudomonadota</taxon>
        <taxon>Gammaproteobacteria</taxon>
        <taxon>Chromatiales</taxon>
        <taxon>Ectothiorhodospiraceae</taxon>
        <taxon>Thioalbus</taxon>
    </lineage>
</organism>
<dbReference type="Pfam" id="PF13432">
    <property type="entry name" value="TPR_16"/>
    <property type="match status" value="2"/>
</dbReference>
<comment type="caution">
    <text evidence="3">The sequence shown here is derived from an EMBL/GenBank/DDBJ whole genome shotgun (WGS) entry which is preliminary data.</text>
</comment>
<dbReference type="AlphaFoldDB" id="A0A369C7Q3"/>
<feature type="region of interest" description="Disordered" evidence="1">
    <location>
        <begin position="230"/>
        <end position="329"/>
    </location>
</feature>